<sequence>MDSRARNMALFGLGGCFSCQTYASTPLIKVKDNHQVSISWHFQNSASILPPMLYMKKVNIFKNIYYPSFCREMVASLLGLKTAGKTIFPCTRMHTDIHGGGLGSTTSCYVECTLFE</sequence>
<comment type="caution">
    <text evidence="1">The sequence shown here is derived from an EMBL/GenBank/DDBJ whole genome shotgun (WGS) entry which is preliminary data.</text>
</comment>
<protein>
    <submittedName>
        <fullName evidence="1">Uncharacterized protein</fullName>
    </submittedName>
</protein>
<name>A0AAD3S1J2_NEPGR</name>
<organism evidence="1 2">
    <name type="scientific">Nepenthes gracilis</name>
    <name type="common">Slender pitcher plant</name>
    <dbReference type="NCBI Taxonomy" id="150966"/>
    <lineage>
        <taxon>Eukaryota</taxon>
        <taxon>Viridiplantae</taxon>
        <taxon>Streptophyta</taxon>
        <taxon>Embryophyta</taxon>
        <taxon>Tracheophyta</taxon>
        <taxon>Spermatophyta</taxon>
        <taxon>Magnoliopsida</taxon>
        <taxon>eudicotyledons</taxon>
        <taxon>Gunneridae</taxon>
        <taxon>Pentapetalae</taxon>
        <taxon>Caryophyllales</taxon>
        <taxon>Nepenthaceae</taxon>
        <taxon>Nepenthes</taxon>
    </lineage>
</organism>
<dbReference type="EMBL" id="BSYO01000004">
    <property type="protein sequence ID" value="GMH02708.1"/>
    <property type="molecule type" value="Genomic_DNA"/>
</dbReference>
<reference evidence="1" key="1">
    <citation type="submission" date="2023-05" db="EMBL/GenBank/DDBJ databases">
        <title>Nepenthes gracilis genome sequencing.</title>
        <authorList>
            <person name="Fukushima K."/>
        </authorList>
    </citation>
    <scope>NUCLEOTIDE SEQUENCE</scope>
    <source>
        <strain evidence="1">SING2019-196</strain>
    </source>
</reference>
<evidence type="ECO:0000313" key="2">
    <source>
        <dbReference type="Proteomes" id="UP001279734"/>
    </source>
</evidence>
<keyword evidence="2" id="KW-1185">Reference proteome</keyword>
<accession>A0AAD3S1J2</accession>
<dbReference type="Proteomes" id="UP001279734">
    <property type="component" value="Unassembled WGS sequence"/>
</dbReference>
<evidence type="ECO:0000313" key="1">
    <source>
        <dbReference type="EMBL" id="GMH02708.1"/>
    </source>
</evidence>
<proteinExistence type="predicted"/>
<dbReference type="AlphaFoldDB" id="A0AAD3S1J2"/>
<gene>
    <name evidence="1" type="ORF">Nepgr_004547</name>
</gene>